<dbReference type="Proteomes" id="UP001497700">
    <property type="component" value="Unassembled WGS sequence"/>
</dbReference>
<evidence type="ECO:0000313" key="2">
    <source>
        <dbReference type="Proteomes" id="UP001497700"/>
    </source>
</evidence>
<name>A0ACB9YQQ3_9PEZI</name>
<organism evidence="1 2">
    <name type="scientific">Hypoxylon rubiginosum</name>
    <dbReference type="NCBI Taxonomy" id="110542"/>
    <lineage>
        <taxon>Eukaryota</taxon>
        <taxon>Fungi</taxon>
        <taxon>Dikarya</taxon>
        <taxon>Ascomycota</taxon>
        <taxon>Pezizomycotina</taxon>
        <taxon>Sordariomycetes</taxon>
        <taxon>Xylariomycetidae</taxon>
        <taxon>Xylariales</taxon>
        <taxon>Hypoxylaceae</taxon>
        <taxon>Hypoxylon</taxon>
    </lineage>
</organism>
<reference evidence="1 2" key="1">
    <citation type="journal article" date="2022" name="New Phytol.">
        <title>Ecological generalism drives hyperdiversity of secondary metabolite gene clusters in xylarialean endophytes.</title>
        <authorList>
            <person name="Franco M.E.E."/>
            <person name="Wisecaver J.H."/>
            <person name="Arnold A.E."/>
            <person name="Ju Y.M."/>
            <person name="Slot J.C."/>
            <person name="Ahrendt S."/>
            <person name="Moore L.P."/>
            <person name="Eastman K.E."/>
            <person name="Scott K."/>
            <person name="Konkel Z."/>
            <person name="Mondo S.J."/>
            <person name="Kuo A."/>
            <person name="Hayes R.D."/>
            <person name="Haridas S."/>
            <person name="Andreopoulos B."/>
            <person name="Riley R."/>
            <person name="LaButti K."/>
            <person name="Pangilinan J."/>
            <person name="Lipzen A."/>
            <person name="Amirebrahimi M."/>
            <person name="Yan J."/>
            <person name="Adam C."/>
            <person name="Keymanesh K."/>
            <person name="Ng V."/>
            <person name="Louie K."/>
            <person name="Northen T."/>
            <person name="Drula E."/>
            <person name="Henrissat B."/>
            <person name="Hsieh H.M."/>
            <person name="Youens-Clark K."/>
            <person name="Lutzoni F."/>
            <person name="Miadlikowska J."/>
            <person name="Eastwood D.C."/>
            <person name="Hamelin R.C."/>
            <person name="Grigoriev I.V."/>
            <person name="U'Ren J.M."/>
        </authorList>
    </citation>
    <scope>NUCLEOTIDE SEQUENCE [LARGE SCALE GENOMIC DNA]</scope>
    <source>
        <strain evidence="1 2">CBS 119005</strain>
    </source>
</reference>
<gene>
    <name evidence="1" type="ORF">F4820DRAFT_433542</name>
</gene>
<sequence length="525" mass="56233">MASPTTPSDSYPLGVLSTKASAALSPSLRGDDKSATLVLAGSQPSITVDEDERLPSGGQLPPKSDALTDWDGPADPENPKNWSLGLRIYHTMLPALYGFSVSLGTSIYSAGVFAVEEEFRVSMSVALLGLSLYALGLALGPIIGAPISETRGRKAVYLITLPLFLLFTAGAGLSRNIQSFIVLRFLSSTFGSPALAVGAGTVADIWDMEHGGGLATVLITSTFFLGPSLGPLVGGYTIETRGDWRWLMWVLLLIAGPIGLLVLPSRETSKKIILARRAKQRGVPGPPRPPPATALKMLFVITLVRPLKMLVSEPIVMSWALYHAFVFGVLFAFFESYPYVFSRVYGFSSGQVGLAFLGIFIGTLLAVVTFGIIDKTVYQKKKVLCAPAKPPPEERLYTSMLGAFGVPVALFWFGWTARADVHFLVPIAAGIPFGWGVVTLFLGGMTFLLDTYGAMYGASAVAANGLLRYAFGAAFPMFTVQMYEKLGIGWATSLLAFIGLALLPIPFVLYKFGPSLRARSRMTAT</sequence>
<accession>A0ACB9YQQ3</accession>
<keyword evidence="2" id="KW-1185">Reference proteome</keyword>
<proteinExistence type="predicted"/>
<dbReference type="EMBL" id="MU393550">
    <property type="protein sequence ID" value="KAI4861526.1"/>
    <property type="molecule type" value="Genomic_DNA"/>
</dbReference>
<protein>
    <submittedName>
        <fullName evidence="1">MFS multidrug transporter-like protein</fullName>
    </submittedName>
</protein>
<comment type="caution">
    <text evidence="1">The sequence shown here is derived from an EMBL/GenBank/DDBJ whole genome shotgun (WGS) entry which is preliminary data.</text>
</comment>
<evidence type="ECO:0000313" key="1">
    <source>
        <dbReference type="EMBL" id="KAI4861526.1"/>
    </source>
</evidence>